<feature type="region of interest" description="Disordered" evidence="1">
    <location>
        <begin position="89"/>
        <end position="152"/>
    </location>
</feature>
<dbReference type="EMBL" id="PDOA01000026">
    <property type="protein sequence ID" value="PWC26709.1"/>
    <property type="molecule type" value="Genomic_DNA"/>
</dbReference>
<dbReference type="OrthoDB" id="9803697at2"/>
<dbReference type="Proteomes" id="UP000245048">
    <property type="component" value="Unassembled WGS sequence"/>
</dbReference>
<gene>
    <name evidence="2" type="ORF">CR165_21740</name>
</gene>
<accession>A0A2U1UYH3</accession>
<evidence type="ECO:0008006" key="4">
    <source>
        <dbReference type="Google" id="ProtNLM"/>
    </source>
</evidence>
<proteinExistence type="predicted"/>
<reference evidence="3" key="1">
    <citation type="submission" date="2017-10" db="EMBL/GenBank/DDBJ databases">
        <authorList>
            <person name="Toshchakov S.V."/>
            <person name="Goeva M.A."/>
        </authorList>
    </citation>
    <scope>NUCLEOTIDE SEQUENCE [LARGE SCALE GENOMIC DNA]</scope>
    <source>
        <strain evidence="3">JR1/69-1-13</strain>
    </source>
</reference>
<comment type="caution">
    <text evidence="2">The sequence shown here is derived from an EMBL/GenBank/DDBJ whole genome shotgun (WGS) entry which is preliminary data.</text>
</comment>
<dbReference type="Pfam" id="PF09939">
    <property type="entry name" value="DUF2171"/>
    <property type="match status" value="1"/>
</dbReference>
<evidence type="ECO:0000313" key="2">
    <source>
        <dbReference type="EMBL" id="PWC26709.1"/>
    </source>
</evidence>
<sequence>MVNAAKIEQGEVQDHMPVVGSDGQAFGVVDRVEGDYIKLARNDPTAGGRHRYLPRSTVAGLEGGVVRLSMPAAQAADACVDEAEMAQRLSLDPDAAAQLGRPTDDAPHGSRGHAHGGPKGQSPGDIERRRPGATDAAPERTTHNTIENQRGR</sequence>
<organism evidence="2 3">
    <name type="scientific">Teichococcus aestuarii</name>
    <dbReference type="NCBI Taxonomy" id="568898"/>
    <lineage>
        <taxon>Bacteria</taxon>
        <taxon>Pseudomonadati</taxon>
        <taxon>Pseudomonadota</taxon>
        <taxon>Alphaproteobacteria</taxon>
        <taxon>Acetobacterales</taxon>
        <taxon>Roseomonadaceae</taxon>
        <taxon>Roseomonas</taxon>
    </lineage>
</organism>
<feature type="compositionally biased region" description="Polar residues" evidence="1">
    <location>
        <begin position="143"/>
        <end position="152"/>
    </location>
</feature>
<name>A0A2U1UYH3_9PROT</name>
<evidence type="ECO:0000256" key="1">
    <source>
        <dbReference type="SAM" id="MobiDB-lite"/>
    </source>
</evidence>
<protein>
    <recommendedName>
        <fullName evidence="4">DUF2171 domain-containing protein</fullName>
    </recommendedName>
</protein>
<dbReference type="InterPro" id="IPR018684">
    <property type="entry name" value="DUF2171"/>
</dbReference>
<dbReference type="RefSeq" id="WP_109519028.1">
    <property type="nucleotide sequence ID" value="NZ_JBHSCH010000096.1"/>
</dbReference>
<dbReference type="AlphaFoldDB" id="A0A2U1UYH3"/>
<evidence type="ECO:0000313" key="3">
    <source>
        <dbReference type="Proteomes" id="UP000245048"/>
    </source>
</evidence>
<keyword evidence="3" id="KW-1185">Reference proteome</keyword>
<feature type="compositionally biased region" description="Basic and acidic residues" evidence="1">
    <location>
        <begin position="125"/>
        <end position="142"/>
    </location>
</feature>